<feature type="chain" id="PRO_5036393559" description="Polysaccharide biosynthesis protein C-terminal domain-containing protein" evidence="7">
    <location>
        <begin position="24"/>
        <end position="546"/>
    </location>
</feature>
<dbReference type="AlphaFoldDB" id="A0A6S8WSC7"/>
<dbReference type="Pfam" id="PF01554">
    <property type="entry name" value="MatE"/>
    <property type="match status" value="1"/>
</dbReference>
<feature type="transmembrane region" description="Helical" evidence="6">
    <location>
        <begin position="170"/>
        <end position="192"/>
    </location>
</feature>
<evidence type="ECO:0000256" key="2">
    <source>
        <dbReference type="ARBA" id="ARBA00010199"/>
    </source>
</evidence>
<comment type="subcellular location">
    <subcellularLocation>
        <location evidence="1">Membrane</location>
        <topology evidence="1">Multi-pass membrane protein</topology>
    </subcellularLocation>
</comment>
<dbReference type="GO" id="GO:0015297">
    <property type="term" value="F:antiporter activity"/>
    <property type="evidence" value="ECO:0007669"/>
    <property type="project" value="InterPro"/>
</dbReference>
<evidence type="ECO:0000256" key="5">
    <source>
        <dbReference type="ARBA" id="ARBA00023136"/>
    </source>
</evidence>
<proteinExistence type="inferred from homology"/>
<evidence type="ECO:0000313" key="9">
    <source>
        <dbReference type="EMBL" id="CAE0470555.1"/>
    </source>
</evidence>
<dbReference type="GO" id="GO:0016020">
    <property type="term" value="C:membrane"/>
    <property type="evidence" value="ECO:0007669"/>
    <property type="project" value="UniProtKB-SubCell"/>
</dbReference>
<keyword evidence="7" id="KW-0732">Signal</keyword>
<protein>
    <recommendedName>
        <fullName evidence="10">Polysaccharide biosynthesis protein C-terminal domain-containing protein</fullName>
    </recommendedName>
</protein>
<evidence type="ECO:0000256" key="3">
    <source>
        <dbReference type="ARBA" id="ARBA00022692"/>
    </source>
</evidence>
<dbReference type="EMBL" id="HBIO01020014">
    <property type="protein sequence ID" value="CAE0470555.1"/>
    <property type="molecule type" value="Transcribed_RNA"/>
</dbReference>
<dbReference type="PANTHER" id="PTHR42893:SF9">
    <property type="entry name" value="PROTEIN DETOXIFICATION 46, CHLOROPLASTIC"/>
    <property type="match status" value="1"/>
</dbReference>
<dbReference type="InterPro" id="IPR044644">
    <property type="entry name" value="DinF-like"/>
</dbReference>
<reference evidence="8" key="1">
    <citation type="submission" date="2021-01" db="EMBL/GenBank/DDBJ databases">
        <authorList>
            <person name="Corre E."/>
            <person name="Pelletier E."/>
            <person name="Niang G."/>
            <person name="Scheremetjew M."/>
            <person name="Finn R."/>
            <person name="Kale V."/>
            <person name="Holt S."/>
            <person name="Cochrane G."/>
            <person name="Meng A."/>
            <person name="Brown T."/>
            <person name="Cohen L."/>
        </authorList>
    </citation>
    <scope>NUCLEOTIDE SEQUENCE</scope>
    <source>
        <strain evidence="8">MM31A-1</strain>
    </source>
</reference>
<evidence type="ECO:0008006" key="10">
    <source>
        <dbReference type="Google" id="ProtNLM"/>
    </source>
</evidence>
<feature type="transmembrane region" description="Helical" evidence="6">
    <location>
        <begin position="84"/>
        <end position="104"/>
    </location>
</feature>
<organism evidence="8">
    <name type="scientific">Chaetoceros debilis</name>
    <dbReference type="NCBI Taxonomy" id="122233"/>
    <lineage>
        <taxon>Eukaryota</taxon>
        <taxon>Sar</taxon>
        <taxon>Stramenopiles</taxon>
        <taxon>Ochrophyta</taxon>
        <taxon>Bacillariophyta</taxon>
        <taxon>Coscinodiscophyceae</taxon>
        <taxon>Chaetocerotophycidae</taxon>
        <taxon>Chaetocerotales</taxon>
        <taxon>Chaetocerotaceae</taxon>
        <taxon>Chaetoceros</taxon>
    </lineage>
</organism>
<feature type="transmembrane region" description="Helical" evidence="6">
    <location>
        <begin position="218"/>
        <end position="241"/>
    </location>
</feature>
<feature type="transmembrane region" description="Helical" evidence="6">
    <location>
        <begin position="317"/>
        <end position="339"/>
    </location>
</feature>
<feature type="transmembrane region" description="Helical" evidence="6">
    <location>
        <begin position="406"/>
        <end position="433"/>
    </location>
</feature>
<evidence type="ECO:0000256" key="6">
    <source>
        <dbReference type="SAM" id="Phobius"/>
    </source>
</evidence>
<name>A0A6S8WSC7_9STRA</name>
<dbReference type="PANTHER" id="PTHR42893">
    <property type="entry name" value="PROTEIN DETOXIFICATION 44, CHLOROPLASTIC-RELATED"/>
    <property type="match status" value="1"/>
</dbReference>
<accession>A0A6S8WSC7</accession>
<evidence type="ECO:0000256" key="1">
    <source>
        <dbReference type="ARBA" id="ARBA00004141"/>
    </source>
</evidence>
<feature type="transmembrane region" description="Helical" evidence="6">
    <location>
        <begin position="248"/>
        <end position="269"/>
    </location>
</feature>
<evidence type="ECO:0000256" key="4">
    <source>
        <dbReference type="ARBA" id="ARBA00022989"/>
    </source>
</evidence>
<feature type="transmembrane region" description="Helical" evidence="6">
    <location>
        <begin position="445"/>
        <end position="467"/>
    </location>
</feature>
<dbReference type="EMBL" id="HBIO01020013">
    <property type="protein sequence ID" value="CAE0470554.1"/>
    <property type="molecule type" value="Transcribed_RNA"/>
</dbReference>
<keyword evidence="5 6" id="KW-0472">Membrane</keyword>
<feature type="transmembrane region" description="Helical" evidence="6">
    <location>
        <begin position="351"/>
        <end position="373"/>
    </location>
</feature>
<feature type="transmembrane region" description="Helical" evidence="6">
    <location>
        <begin position="474"/>
        <end position="491"/>
    </location>
</feature>
<dbReference type="InterPro" id="IPR002528">
    <property type="entry name" value="MATE_fam"/>
</dbReference>
<feature type="transmembrane region" description="Helical" evidence="6">
    <location>
        <begin position="503"/>
        <end position="524"/>
    </location>
</feature>
<dbReference type="GO" id="GO:0042910">
    <property type="term" value="F:xenobiotic transmembrane transporter activity"/>
    <property type="evidence" value="ECO:0007669"/>
    <property type="project" value="InterPro"/>
</dbReference>
<evidence type="ECO:0000256" key="7">
    <source>
        <dbReference type="SAM" id="SignalP"/>
    </source>
</evidence>
<keyword evidence="4 6" id="KW-1133">Transmembrane helix</keyword>
<feature type="transmembrane region" description="Helical" evidence="6">
    <location>
        <begin position="275"/>
        <end position="296"/>
    </location>
</feature>
<sequence>MTSYRSMLALCLCVLLHLPPSACFALPQLRQLAEANKSVKHNVNLQNVRGGSANHEELVSLKASNGGSVNADATPPPQPTLKDLYKFALPCLGLWISGPLLSLVDTASVGLTAKPGMGAFELGALGPATTFIDGSTYLFAFLNTATTNLYASSLARNAGDEKRSKLASDAVVRTAAKISLFCGFGIMSLLFWKGKFLLSLYVGAEAAKNVLEPATKYVLIRALSMPTALLAGVVQSALLGAKDSVTPLIAVAASTIVNIIGDSGLVVGLKMGSTGAAIATLFAQWAGTIAMFRPAIKKLLVKSTQEEKEEHKVTSKSFLAFAAPVLTLVLGKIAAFGMMTHVAASLPAETAGSAALASHQIVLSLFFFVSPFLEVISQTAQTFLPQYYVEDTPAFKSEAQALATRLLRLGICVGGGIALVAASIPMFFPFILTNDAIIRSSVKPLALPLFLASLLTAPVAVSEGILLARRELKFLASVYTLSTIAFPFGLFKLKTSGGPVSNVWYGFVLFQLFRGIFFTSKLWGRQLINNVVEMLGMKKKEAGAIA</sequence>
<keyword evidence="3 6" id="KW-0812">Transmembrane</keyword>
<evidence type="ECO:0000313" key="8">
    <source>
        <dbReference type="EMBL" id="CAE0470554.1"/>
    </source>
</evidence>
<comment type="similarity">
    <text evidence="2">Belongs to the multi antimicrobial extrusion (MATE) (TC 2.A.66.1) family.</text>
</comment>
<gene>
    <name evidence="8" type="ORF">CDEB00056_LOCUS15407</name>
    <name evidence="9" type="ORF">CDEB00056_LOCUS15408</name>
</gene>
<feature type="signal peptide" evidence="7">
    <location>
        <begin position="1"/>
        <end position="23"/>
    </location>
</feature>